<proteinExistence type="predicted"/>
<evidence type="ECO:0000313" key="2">
    <source>
        <dbReference type="EMBL" id="CAF9911544.1"/>
    </source>
</evidence>
<evidence type="ECO:0000313" key="3">
    <source>
        <dbReference type="Proteomes" id="UP000664521"/>
    </source>
</evidence>
<gene>
    <name evidence="2" type="ORF">HETSPECPRED_000372</name>
</gene>
<evidence type="ECO:0000256" key="1">
    <source>
        <dbReference type="SAM" id="SignalP"/>
    </source>
</evidence>
<dbReference type="OrthoDB" id="10606629at2759"/>
<keyword evidence="3" id="KW-1185">Reference proteome</keyword>
<comment type="caution">
    <text evidence="2">The sequence shown here is derived from an EMBL/GenBank/DDBJ whole genome shotgun (WGS) entry which is preliminary data.</text>
</comment>
<reference evidence="2" key="1">
    <citation type="submission" date="2021-03" db="EMBL/GenBank/DDBJ databases">
        <authorList>
            <person name="Tagirdzhanova G."/>
        </authorList>
    </citation>
    <scope>NUCLEOTIDE SEQUENCE</scope>
</reference>
<feature type="chain" id="PRO_5034905551" evidence="1">
    <location>
        <begin position="23"/>
        <end position="219"/>
    </location>
</feature>
<dbReference type="EMBL" id="CAJPDS010000010">
    <property type="protein sequence ID" value="CAF9911544.1"/>
    <property type="molecule type" value="Genomic_DNA"/>
</dbReference>
<name>A0A8H3IFA0_9LECA</name>
<feature type="signal peptide" evidence="1">
    <location>
        <begin position="1"/>
        <end position="22"/>
    </location>
</feature>
<dbReference type="Proteomes" id="UP000664521">
    <property type="component" value="Unassembled WGS sequence"/>
</dbReference>
<accession>A0A8H3IFA0</accession>
<keyword evidence="1" id="KW-0732">Signal</keyword>
<organism evidence="2 3">
    <name type="scientific">Heterodermia speciosa</name>
    <dbReference type="NCBI Taxonomy" id="116794"/>
    <lineage>
        <taxon>Eukaryota</taxon>
        <taxon>Fungi</taxon>
        <taxon>Dikarya</taxon>
        <taxon>Ascomycota</taxon>
        <taxon>Pezizomycotina</taxon>
        <taxon>Lecanoromycetes</taxon>
        <taxon>OSLEUM clade</taxon>
        <taxon>Lecanoromycetidae</taxon>
        <taxon>Caliciales</taxon>
        <taxon>Physciaceae</taxon>
        <taxon>Heterodermia</taxon>
    </lineage>
</organism>
<dbReference type="AlphaFoldDB" id="A0A8H3IFA0"/>
<protein>
    <submittedName>
        <fullName evidence="2">Uncharacterized protein</fullName>
    </submittedName>
</protein>
<sequence>MHIPISLITALATAFVATLVSAQASTGLPNLSIDFDSLVPTATYPASVKSSYLSELAAKASSQVTNSAFKAEISKISEASGRDLVADFTKAAAGALWSGTHTSPLPAWLSALPTTGYALSVLNGDIDAIFKSEIADTKSATSVNAKLSSTASSLKSEASSLSSSLGSKASSIESKISTSVSSATQTSTGGAAPAHVTGVMALGAVMAGGVGIMVGAAGF</sequence>